<accession>A0A423VKV2</accession>
<keyword evidence="3" id="KW-1185">Reference proteome</keyword>
<evidence type="ECO:0000256" key="1">
    <source>
        <dbReference type="SAM" id="SignalP"/>
    </source>
</evidence>
<dbReference type="EMBL" id="LKEA01000055">
    <property type="protein sequence ID" value="ROV91500.1"/>
    <property type="molecule type" value="Genomic_DNA"/>
</dbReference>
<evidence type="ECO:0000313" key="3">
    <source>
        <dbReference type="Proteomes" id="UP000283895"/>
    </source>
</evidence>
<name>A0A423VKV2_9PEZI</name>
<gene>
    <name evidence="2" type="ORF">VMCG_09474</name>
</gene>
<proteinExistence type="predicted"/>
<feature type="signal peptide" evidence="1">
    <location>
        <begin position="1"/>
        <end position="19"/>
    </location>
</feature>
<comment type="caution">
    <text evidence="2">The sequence shown here is derived from an EMBL/GenBank/DDBJ whole genome shotgun (WGS) entry which is preliminary data.</text>
</comment>
<reference evidence="2 3" key="1">
    <citation type="submission" date="2015-09" db="EMBL/GenBank/DDBJ databases">
        <title>Host preference determinants of Valsa canker pathogens revealed by comparative genomics.</title>
        <authorList>
            <person name="Yin Z."/>
            <person name="Huang L."/>
        </authorList>
    </citation>
    <scope>NUCLEOTIDE SEQUENCE [LARGE SCALE GENOMIC DNA]</scope>
    <source>
        <strain evidence="2 3">03-1</strain>
    </source>
</reference>
<keyword evidence="1" id="KW-0732">Signal</keyword>
<protein>
    <submittedName>
        <fullName evidence="2">Uncharacterized protein</fullName>
    </submittedName>
</protein>
<sequence>MGPWIAIFFAIGLVDYGHTASVEQFTTDDWLTDPSSGNASISDDLGWFGGGEHIDIVENTKAIKTHRISDIWYAFENTTACHQDDGVDENRNIGVLNNGCHHVDNFVPGRRIECVRLDSNSLI</sequence>
<feature type="chain" id="PRO_5019493110" evidence="1">
    <location>
        <begin position="20"/>
        <end position="123"/>
    </location>
</feature>
<organism evidence="2 3">
    <name type="scientific">Cytospora schulzeri</name>
    <dbReference type="NCBI Taxonomy" id="448051"/>
    <lineage>
        <taxon>Eukaryota</taxon>
        <taxon>Fungi</taxon>
        <taxon>Dikarya</taxon>
        <taxon>Ascomycota</taxon>
        <taxon>Pezizomycotina</taxon>
        <taxon>Sordariomycetes</taxon>
        <taxon>Sordariomycetidae</taxon>
        <taxon>Diaporthales</taxon>
        <taxon>Cytosporaceae</taxon>
        <taxon>Cytospora</taxon>
    </lineage>
</organism>
<evidence type="ECO:0000313" key="2">
    <source>
        <dbReference type="EMBL" id="ROV91500.1"/>
    </source>
</evidence>
<dbReference type="AlphaFoldDB" id="A0A423VKV2"/>
<dbReference type="Proteomes" id="UP000283895">
    <property type="component" value="Unassembled WGS sequence"/>
</dbReference>
<dbReference type="OrthoDB" id="5220761at2759"/>